<organism evidence="8 9">
    <name type="scientific">Desulfocicer vacuolatum DSM 3385</name>
    <dbReference type="NCBI Taxonomy" id="1121400"/>
    <lineage>
        <taxon>Bacteria</taxon>
        <taxon>Pseudomonadati</taxon>
        <taxon>Thermodesulfobacteriota</taxon>
        <taxon>Desulfobacteria</taxon>
        <taxon>Desulfobacterales</taxon>
        <taxon>Desulfobacteraceae</taxon>
        <taxon>Desulfocicer</taxon>
    </lineage>
</organism>
<comment type="similarity">
    <text evidence="2">Belongs to the NrfD family.</text>
</comment>
<name>A0A1W2C7C5_9BACT</name>
<protein>
    <submittedName>
        <fullName evidence="8">Prokaryotic molybdopterin-containing oxidoreductase family, membrane subunit</fullName>
    </submittedName>
</protein>
<feature type="transmembrane region" description="Helical" evidence="7">
    <location>
        <begin position="49"/>
        <end position="67"/>
    </location>
</feature>
<evidence type="ECO:0000256" key="2">
    <source>
        <dbReference type="ARBA" id="ARBA00008929"/>
    </source>
</evidence>
<keyword evidence="5 7" id="KW-1133">Transmembrane helix</keyword>
<dbReference type="OrthoDB" id="9768846at2"/>
<gene>
    <name evidence="8" type="ORF">SAMN02746065_1112</name>
</gene>
<evidence type="ECO:0000256" key="6">
    <source>
        <dbReference type="ARBA" id="ARBA00023136"/>
    </source>
</evidence>
<feature type="transmembrane region" description="Helical" evidence="7">
    <location>
        <begin position="194"/>
        <end position="225"/>
    </location>
</feature>
<evidence type="ECO:0000256" key="5">
    <source>
        <dbReference type="ARBA" id="ARBA00022989"/>
    </source>
</evidence>
<evidence type="ECO:0000256" key="3">
    <source>
        <dbReference type="ARBA" id="ARBA00022475"/>
    </source>
</evidence>
<evidence type="ECO:0000313" key="8">
    <source>
        <dbReference type="EMBL" id="SMC80904.1"/>
    </source>
</evidence>
<dbReference type="PANTHER" id="PTHR43044:SF2">
    <property type="entry name" value="POLYSULPHIDE REDUCTASE NRFD"/>
    <property type="match status" value="1"/>
</dbReference>
<feature type="transmembrane region" description="Helical" evidence="7">
    <location>
        <begin position="20"/>
        <end position="37"/>
    </location>
</feature>
<evidence type="ECO:0000256" key="4">
    <source>
        <dbReference type="ARBA" id="ARBA00022692"/>
    </source>
</evidence>
<proteinExistence type="inferred from homology"/>
<evidence type="ECO:0000256" key="7">
    <source>
        <dbReference type="SAM" id="Phobius"/>
    </source>
</evidence>
<feature type="transmembrane region" description="Helical" evidence="7">
    <location>
        <begin position="87"/>
        <end position="110"/>
    </location>
</feature>
<feature type="transmembrane region" description="Helical" evidence="7">
    <location>
        <begin position="164"/>
        <end position="182"/>
    </location>
</feature>
<dbReference type="STRING" id="1121400.SAMN02746065_1112"/>
<keyword evidence="3" id="KW-1003">Cell membrane</keyword>
<dbReference type="EMBL" id="FWXY01000011">
    <property type="protein sequence ID" value="SMC80904.1"/>
    <property type="molecule type" value="Genomic_DNA"/>
</dbReference>
<dbReference type="NCBIfam" id="NF045798">
    <property type="entry name" value="DsrP"/>
    <property type="match status" value="1"/>
</dbReference>
<dbReference type="InterPro" id="IPR054823">
    <property type="entry name" value="DsrP-like"/>
</dbReference>
<comment type="subcellular location">
    <subcellularLocation>
        <location evidence="1">Cell membrane</location>
        <topology evidence="1">Multi-pass membrane protein</topology>
    </subcellularLocation>
</comment>
<dbReference type="Proteomes" id="UP000192418">
    <property type="component" value="Unassembled WGS sequence"/>
</dbReference>
<reference evidence="8 9" key="1">
    <citation type="submission" date="2017-04" db="EMBL/GenBank/DDBJ databases">
        <authorList>
            <person name="Afonso C.L."/>
            <person name="Miller P.J."/>
            <person name="Scott M.A."/>
            <person name="Spackman E."/>
            <person name="Goraichik I."/>
            <person name="Dimitrov K.M."/>
            <person name="Suarez D.L."/>
            <person name="Swayne D.E."/>
        </authorList>
    </citation>
    <scope>NUCLEOTIDE SEQUENCE [LARGE SCALE GENOMIC DNA]</scope>
    <source>
        <strain evidence="8 9">DSM 3385</strain>
    </source>
</reference>
<evidence type="ECO:0000313" key="9">
    <source>
        <dbReference type="Proteomes" id="UP000192418"/>
    </source>
</evidence>
<feature type="transmembrane region" description="Helical" evidence="7">
    <location>
        <begin position="245"/>
        <end position="265"/>
    </location>
</feature>
<sequence length="352" mass="38903">MLTGQSRDVSWGFYTAQMTYLVGVAAGGVMLVLPYYLHNYKAFGKITILGEFLAVASIVMCLLYLLVHLGQPMRALNVFLHPTPWSMLFWDGNVLFGYLVLNIIIGWNVLDAERNDISPPPWIKPLIYLSIPMAFSIHTVTAFIYCGLPGRGFWLTAVLAPRFLASAFAAGPAILILLCMFIKKMTTFDPGKEAIQTLAVIVGYSLLANVFFLMCEVFVVFYSGIPSHMDHLKYLYTGLHGHGPLVPWMWTSILCMLIAIVLLVIPSTRKNSRVLFLSCILVFAGTWIDKGLGMIVGGFVPSSLHHITAYVPSIHELIISGGVTAIGLLILTILFKIAISIKVYNKPSNVQK</sequence>
<dbReference type="Gene3D" id="1.20.1630.10">
    <property type="entry name" value="Formate dehydrogenase/DMSO reductase domain"/>
    <property type="match status" value="1"/>
</dbReference>
<keyword evidence="9" id="KW-1185">Reference proteome</keyword>
<feature type="transmembrane region" description="Helical" evidence="7">
    <location>
        <begin position="274"/>
        <end position="297"/>
    </location>
</feature>
<evidence type="ECO:0000256" key="1">
    <source>
        <dbReference type="ARBA" id="ARBA00004651"/>
    </source>
</evidence>
<dbReference type="AlphaFoldDB" id="A0A1W2C7C5"/>
<keyword evidence="4 7" id="KW-0812">Transmembrane</keyword>
<feature type="transmembrane region" description="Helical" evidence="7">
    <location>
        <begin position="122"/>
        <end position="144"/>
    </location>
</feature>
<keyword evidence="6 7" id="KW-0472">Membrane</keyword>
<accession>A0A1W2C7C5</accession>
<dbReference type="GO" id="GO:0005886">
    <property type="term" value="C:plasma membrane"/>
    <property type="evidence" value="ECO:0007669"/>
    <property type="project" value="UniProtKB-SubCell"/>
</dbReference>
<dbReference type="InterPro" id="IPR005614">
    <property type="entry name" value="NrfD-like"/>
</dbReference>
<feature type="transmembrane region" description="Helical" evidence="7">
    <location>
        <begin position="317"/>
        <end position="339"/>
    </location>
</feature>
<dbReference type="Pfam" id="PF03916">
    <property type="entry name" value="NrfD"/>
    <property type="match status" value="1"/>
</dbReference>
<dbReference type="PANTHER" id="PTHR43044">
    <property type="match status" value="1"/>
</dbReference>